<dbReference type="InParanoid" id="A0A6P8HIT6"/>
<keyword evidence="1" id="KW-0812">Transmembrane</keyword>
<evidence type="ECO:0000256" key="1">
    <source>
        <dbReference type="SAM" id="Phobius"/>
    </source>
</evidence>
<name>A0A6P8HIT6_ACTTE</name>
<gene>
    <name evidence="3" type="primary">LOC116293048</name>
</gene>
<dbReference type="RefSeq" id="XP_031556299.1">
    <property type="nucleotide sequence ID" value="XM_031700439.1"/>
</dbReference>
<sequence>MHVTLTSIKRAFDCFIITVFGIVSFTLLYRPTKLFPLYRKIIEKNKHIVSPQPLDVSDDGFHFNRQAPQHDKFLSYEPPIGSWSDQLLAFQNAVIIATLLNRTLLAQPLVSELVGKRLRSLVRVQLKSDSEVYKLMTLKFTVPISAVINIRLLNRLLRVKPIQSTYMEFLQEYMNFSWHDVCHKDNLGFWVDFIPSPKNTFAWKILEAQEFVPVKSYFSGVEPVCEEEIEMIDHNMENTVPVLRGILTELAAVQKDVIYFRGGSIAARELRFLSKKRTAQAQMWIMKYIQFSSYVQEKISAIVHNIKKPYNAIKLTDNQSDQILDNIIRFRLKEMEKKSFQNITNRLYVISEFKNKKELSMLKDKGYELYSITDLVPQGVSENLRYDVQKLLGELISKHARYFEGPQDSYMIQRARVHEAHVQDGLLTSLISVKWVLHTINRNKRITARKSMPERTIAHNGLVIFMCKLCRTMQSRLRQRTCRSALNECDRRYS</sequence>
<dbReference type="AlphaFoldDB" id="A0A6P8HIT6"/>
<evidence type="ECO:0000313" key="3">
    <source>
        <dbReference type="RefSeq" id="XP_031556299.1"/>
    </source>
</evidence>
<proteinExistence type="predicted"/>
<dbReference type="Proteomes" id="UP000515163">
    <property type="component" value="Unplaced"/>
</dbReference>
<accession>A0A6P8HIT6</accession>
<dbReference type="GeneID" id="116293048"/>
<feature type="transmembrane region" description="Helical" evidence="1">
    <location>
        <begin position="12"/>
        <end position="29"/>
    </location>
</feature>
<organism evidence="2 3">
    <name type="scientific">Actinia tenebrosa</name>
    <name type="common">Australian red waratah sea anemone</name>
    <dbReference type="NCBI Taxonomy" id="6105"/>
    <lineage>
        <taxon>Eukaryota</taxon>
        <taxon>Metazoa</taxon>
        <taxon>Cnidaria</taxon>
        <taxon>Anthozoa</taxon>
        <taxon>Hexacorallia</taxon>
        <taxon>Actiniaria</taxon>
        <taxon>Actiniidae</taxon>
        <taxon>Actinia</taxon>
    </lineage>
</organism>
<dbReference type="OrthoDB" id="1882547at2759"/>
<dbReference type="KEGG" id="aten:116293048"/>
<reference evidence="3" key="1">
    <citation type="submission" date="2025-08" db="UniProtKB">
        <authorList>
            <consortium name="RefSeq"/>
        </authorList>
    </citation>
    <scope>IDENTIFICATION</scope>
    <source>
        <tissue evidence="3">Tentacle</tissue>
    </source>
</reference>
<keyword evidence="1" id="KW-0472">Membrane</keyword>
<evidence type="ECO:0000313" key="2">
    <source>
        <dbReference type="Proteomes" id="UP000515163"/>
    </source>
</evidence>
<protein>
    <submittedName>
        <fullName evidence="3">Uncharacterized protein LOC116293048</fullName>
    </submittedName>
</protein>
<keyword evidence="1" id="KW-1133">Transmembrane helix</keyword>
<keyword evidence="2" id="KW-1185">Reference proteome</keyword>